<proteinExistence type="predicted"/>
<gene>
    <name evidence="6" type="ORF">H0B56_19540</name>
</gene>
<keyword evidence="3" id="KW-0804">Transcription</keyword>
<dbReference type="Gene3D" id="1.10.357.10">
    <property type="entry name" value="Tetracycline Repressor, domain 2"/>
    <property type="match status" value="1"/>
</dbReference>
<name>A0A838AEI9_9PSEU</name>
<dbReference type="Pfam" id="PF00440">
    <property type="entry name" value="TetR_N"/>
    <property type="match status" value="1"/>
</dbReference>
<dbReference type="PANTHER" id="PTHR30055">
    <property type="entry name" value="HTH-TYPE TRANSCRIPTIONAL REGULATOR RUTR"/>
    <property type="match status" value="1"/>
</dbReference>
<sequence length="221" mass="22945">MGGNVAEPGTRERLVDAAIHLLSEGGPDSVQARKLAADVGVSTMAVYTHFGGMGGLVEAVARTGFDRFNTRLAEVPRGTDPVEDLFRLGDAYREYALGSPNLYSVMFGISAPAGHRLAGGDVTSDGPGEHLPEGQEAFGQLETVVSRAMHAGRLRTGDPAAVAGQVWSAIHGYVLLEIAGYFGELGRGMDIVGTPIAINLVIGLGDTGDAARASAQRVWGG</sequence>
<keyword evidence="1" id="KW-0805">Transcription regulation</keyword>
<dbReference type="InterPro" id="IPR025996">
    <property type="entry name" value="MT1864/Rv1816-like_C"/>
</dbReference>
<protein>
    <submittedName>
        <fullName evidence="6">TetR/AcrR family transcriptional regulator</fullName>
    </submittedName>
</protein>
<dbReference type="PANTHER" id="PTHR30055:SF209">
    <property type="entry name" value="POSSIBLE TRANSCRIPTIONAL REGULATORY PROTEIN (PROBABLY TETR-FAMILY)"/>
    <property type="match status" value="1"/>
</dbReference>
<evidence type="ECO:0000259" key="5">
    <source>
        <dbReference type="PROSITE" id="PS50977"/>
    </source>
</evidence>
<dbReference type="InterPro" id="IPR036271">
    <property type="entry name" value="Tet_transcr_reg_TetR-rel_C_sf"/>
</dbReference>
<feature type="DNA-binding region" description="H-T-H motif" evidence="4">
    <location>
        <begin position="31"/>
        <end position="50"/>
    </location>
</feature>
<evidence type="ECO:0000313" key="6">
    <source>
        <dbReference type="EMBL" id="MBA0127744.1"/>
    </source>
</evidence>
<organism evidence="6 7">
    <name type="scientific">Haloechinothrix aidingensis</name>
    <dbReference type="NCBI Taxonomy" id="2752311"/>
    <lineage>
        <taxon>Bacteria</taxon>
        <taxon>Bacillati</taxon>
        <taxon>Actinomycetota</taxon>
        <taxon>Actinomycetes</taxon>
        <taxon>Pseudonocardiales</taxon>
        <taxon>Pseudonocardiaceae</taxon>
        <taxon>Haloechinothrix</taxon>
    </lineage>
</organism>
<keyword evidence="7" id="KW-1185">Reference proteome</keyword>
<evidence type="ECO:0000256" key="4">
    <source>
        <dbReference type="PROSITE-ProRule" id="PRU00335"/>
    </source>
</evidence>
<dbReference type="SUPFAM" id="SSF48498">
    <property type="entry name" value="Tetracyclin repressor-like, C-terminal domain"/>
    <property type="match status" value="1"/>
</dbReference>
<dbReference type="EMBL" id="JACCKD010000008">
    <property type="protein sequence ID" value="MBA0127744.1"/>
    <property type="molecule type" value="Genomic_DNA"/>
</dbReference>
<dbReference type="SUPFAM" id="SSF46689">
    <property type="entry name" value="Homeodomain-like"/>
    <property type="match status" value="1"/>
</dbReference>
<reference evidence="6 7" key="1">
    <citation type="submission" date="2020-07" db="EMBL/GenBank/DDBJ databases">
        <title>Genome of Haloechinothrix sp.</title>
        <authorList>
            <person name="Tang S.-K."/>
            <person name="Yang L."/>
            <person name="Zhu W.-Y."/>
        </authorList>
    </citation>
    <scope>NUCLEOTIDE SEQUENCE [LARGE SCALE GENOMIC DNA]</scope>
    <source>
        <strain evidence="6 7">YIM 98757</strain>
    </source>
</reference>
<evidence type="ECO:0000256" key="2">
    <source>
        <dbReference type="ARBA" id="ARBA00023125"/>
    </source>
</evidence>
<keyword evidence="2 4" id="KW-0238">DNA-binding</keyword>
<dbReference type="AlphaFoldDB" id="A0A838AEI9"/>
<dbReference type="InterPro" id="IPR001647">
    <property type="entry name" value="HTH_TetR"/>
</dbReference>
<evidence type="ECO:0000256" key="1">
    <source>
        <dbReference type="ARBA" id="ARBA00023015"/>
    </source>
</evidence>
<dbReference type="PROSITE" id="PS50977">
    <property type="entry name" value="HTH_TETR_2"/>
    <property type="match status" value="1"/>
</dbReference>
<evidence type="ECO:0000256" key="3">
    <source>
        <dbReference type="ARBA" id="ARBA00023163"/>
    </source>
</evidence>
<evidence type="ECO:0000313" key="7">
    <source>
        <dbReference type="Proteomes" id="UP000582974"/>
    </source>
</evidence>
<comment type="caution">
    <text evidence="6">The sequence shown here is derived from an EMBL/GenBank/DDBJ whole genome shotgun (WGS) entry which is preliminary data.</text>
</comment>
<dbReference type="InterPro" id="IPR050109">
    <property type="entry name" value="HTH-type_TetR-like_transc_reg"/>
</dbReference>
<dbReference type="Pfam" id="PF13305">
    <property type="entry name" value="TetR_C_33"/>
    <property type="match status" value="1"/>
</dbReference>
<dbReference type="GO" id="GO:0003700">
    <property type="term" value="F:DNA-binding transcription factor activity"/>
    <property type="evidence" value="ECO:0007669"/>
    <property type="project" value="TreeGrafter"/>
</dbReference>
<dbReference type="GO" id="GO:0000976">
    <property type="term" value="F:transcription cis-regulatory region binding"/>
    <property type="evidence" value="ECO:0007669"/>
    <property type="project" value="TreeGrafter"/>
</dbReference>
<dbReference type="InterPro" id="IPR009057">
    <property type="entry name" value="Homeodomain-like_sf"/>
</dbReference>
<feature type="domain" description="HTH tetR-type" evidence="5">
    <location>
        <begin position="8"/>
        <end position="68"/>
    </location>
</feature>
<dbReference type="Proteomes" id="UP000582974">
    <property type="component" value="Unassembled WGS sequence"/>
</dbReference>
<accession>A0A838AEI9</accession>